<name>A0A9X6JST5_BACUK</name>
<sequence length="74" mass="8695">MNLSIQDEFHLFTQELKRYLSSPNLQQLAQETGFVKHKSKYGTKDLATLCIWIRQYERKFIAPQLSLIAMYSAL</sequence>
<dbReference type="AlphaFoldDB" id="A0A9X6JST5"/>
<proteinExistence type="predicted"/>
<dbReference type="Proteomes" id="UP000195087">
    <property type="component" value="Unassembled WGS sequence"/>
</dbReference>
<organism evidence="1 2">
    <name type="scientific">Bacillus thuringiensis serovar kumamotoensis</name>
    <dbReference type="NCBI Taxonomy" id="132267"/>
    <lineage>
        <taxon>Bacteria</taxon>
        <taxon>Bacillati</taxon>
        <taxon>Bacillota</taxon>
        <taxon>Bacilli</taxon>
        <taxon>Bacillales</taxon>
        <taxon>Bacillaceae</taxon>
        <taxon>Bacillus</taxon>
        <taxon>Bacillus cereus group</taxon>
    </lineage>
</organism>
<protein>
    <recommendedName>
        <fullName evidence="3">IS4 family transposase</fullName>
    </recommendedName>
</protein>
<reference evidence="1 2" key="1">
    <citation type="submission" date="2016-10" db="EMBL/GenBank/DDBJ databases">
        <title>Comparative genomics of Bacillus thuringiensis reveals a path to pathogens against multiple invertebrate hosts.</title>
        <authorList>
            <person name="Zheng J."/>
            <person name="Gao Q."/>
            <person name="Liu H."/>
            <person name="Peng D."/>
            <person name="Ruan L."/>
            <person name="Sun M."/>
        </authorList>
    </citation>
    <scope>NUCLEOTIDE SEQUENCE [LARGE SCALE GENOMIC DNA]</scope>
    <source>
        <strain evidence="1">BGSC 4W1</strain>
    </source>
</reference>
<comment type="caution">
    <text evidence="1">The sequence shown here is derived from an EMBL/GenBank/DDBJ whole genome shotgun (WGS) entry which is preliminary data.</text>
</comment>
<accession>A0A9X6JST5</accession>
<gene>
    <name evidence="1" type="ORF">BK769_09715</name>
</gene>
<dbReference type="EMBL" id="NFEH01000051">
    <property type="protein sequence ID" value="OTZ75884.1"/>
    <property type="molecule type" value="Genomic_DNA"/>
</dbReference>
<evidence type="ECO:0008006" key="3">
    <source>
        <dbReference type="Google" id="ProtNLM"/>
    </source>
</evidence>
<evidence type="ECO:0000313" key="2">
    <source>
        <dbReference type="Proteomes" id="UP000195087"/>
    </source>
</evidence>
<evidence type="ECO:0000313" key="1">
    <source>
        <dbReference type="EMBL" id="OTZ75884.1"/>
    </source>
</evidence>